<dbReference type="EMBL" id="JADLKB010000007">
    <property type="protein sequence ID" value="MBF8735625.1"/>
    <property type="molecule type" value="Genomic_DNA"/>
</dbReference>
<accession>A0AAW4BTD9</accession>
<dbReference type="AlphaFoldDB" id="A0AAW4BTD9"/>
<name>A0AAW4BTD9_PSEPU</name>
<sequence length="166" mass="17567">MKVETTTQYKTDEGIVFSLSKITLMESDRGRLRELHFGEAKRAHYQVNSMVVDMYDRMQARNLPCLLTVRISNPLTRQQADAINTVRGNVAKGVAAASGGVAGKVGGLGGPVIGWASGAVVTAGMNWYLKGALPSLHAGDVLISIEGEVHGGIGPQHSGVTLVIKV</sequence>
<protein>
    <submittedName>
        <fullName evidence="1">Uncharacterized protein</fullName>
    </submittedName>
</protein>
<organism evidence="1 2">
    <name type="scientific">Pseudomonas putida</name>
    <name type="common">Arthrobacter siderocapsulatus</name>
    <dbReference type="NCBI Taxonomy" id="303"/>
    <lineage>
        <taxon>Bacteria</taxon>
        <taxon>Pseudomonadati</taxon>
        <taxon>Pseudomonadota</taxon>
        <taxon>Gammaproteobacteria</taxon>
        <taxon>Pseudomonadales</taxon>
        <taxon>Pseudomonadaceae</taxon>
        <taxon>Pseudomonas</taxon>
    </lineage>
</organism>
<evidence type="ECO:0000313" key="1">
    <source>
        <dbReference type="EMBL" id="MBF8735625.1"/>
    </source>
</evidence>
<reference evidence="1" key="1">
    <citation type="submission" date="2020-10" db="EMBL/GenBank/DDBJ databases">
        <title>Genome sequences of Pseudomonas isolates.</title>
        <authorList>
            <person name="Wessels L."/>
            <person name="Reich F."/>
            <person name="Hammerl J."/>
        </authorList>
    </citation>
    <scope>NUCLEOTIDE SEQUENCE</scope>
    <source>
        <strain evidence="1">20-MO00640-0</strain>
    </source>
</reference>
<comment type="caution">
    <text evidence="1">The sequence shown here is derived from an EMBL/GenBank/DDBJ whole genome shotgun (WGS) entry which is preliminary data.</text>
</comment>
<proteinExistence type="predicted"/>
<dbReference type="RefSeq" id="WP_046614915.1">
    <property type="nucleotide sequence ID" value="NZ_BSKK01000002.1"/>
</dbReference>
<dbReference type="Proteomes" id="UP000639504">
    <property type="component" value="Unassembled WGS sequence"/>
</dbReference>
<evidence type="ECO:0000313" key="2">
    <source>
        <dbReference type="Proteomes" id="UP000639504"/>
    </source>
</evidence>
<gene>
    <name evidence="1" type="ORF">IR015_09425</name>
</gene>